<reference evidence="1" key="1">
    <citation type="journal article" date="2020" name="Nature">
        <title>Giant virus diversity and host interactions through global metagenomics.</title>
        <authorList>
            <person name="Schulz F."/>
            <person name="Roux S."/>
            <person name="Paez-Espino D."/>
            <person name="Jungbluth S."/>
            <person name="Walsh D.A."/>
            <person name="Denef V.J."/>
            <person name="McMahon K.D."/>
            <person name="Konstantinidis K.T."/>
            <person name="Eloe-Fadrosh E.A."/>
            <person name="Kyrpides N.C."/>
            <person name="Woyke T."/>
        </authorList>
    </citation>
    <scope>NUCLEOTIDE SEQUENCE</scope>
    <source>
        <strain evidence="1">GVMAG-M-3300023174-182</strain>
    </source>
</reference>
<organism evidence="1">
    <name type="scientific">viral metagenome</name>
    <dbReference type="NCBI Taxonomy" id="1070528"/>
    <lineage>
        <taxon>unclassified sequences</taxon>
        <taxon>metagenomes</taxon>
        <taxon>organismal metagenomes</taxon>
    </lineage>
</organism>
<protein>
    <submittedName>
        <fullName evidence="1">Uncharacterized protein</fullName>
    </submittedName>
</protein>
<name>A0A6C0DIR0_9ZZZZ</name>
<dbReference type="AlphaFoldDB" id="A0A6C0DIR0"/>
<sequence length="541" mass="63394">MNDTNSNENTDQNPLKRVRCDYSLSDQDIMKLRKQNVLNEIEILKKTDKLVIYENQEIIANNVVNAFKDCKIINIMVVSKTQSGKTGSMCATIKQYLEDKNNLIPIENIYIITGLSSCEWKEQTKERMPESIQRRVFHRCELPNTFVDEIKDKKNILIIMDEIQVAAKKGQTIYKTFKNSGLFDKTKLYENDVKILEYTATPDGTIYDLMKWKDASTKLLAHVGEGYVSSYDLLQMGRVRQYKELCGYDKKTGIVYEKVFENIQEIKNDIDNYVNPLYHIIRSKNGLEQELTIQNFKQIFNTNSYEFIKYDRESEIEDINKTLIIQPEKHTFIFIKEMLRCAKTLKKTYIGILYDRHSKKPDDTNIIQGLVGRDTGHDNNGISICYTNINSIEKYEKLWQSNFEDRSIKWNSKTTKYINGILSGKNTFNDPKDYTGFSSASDDDDDETNDPVIKKFKTQEEAKEYYVKELKEIMGGRGPNKIKPNENGYYEAVIRSTKKIYSCDEIKSERRQGLTENNYRLYPCYEDVNDKTTLQWWFIHY</sequence>
<dbReference type="InterPro" id="IPR027417">
    <property type="entry name" value="P-loop_NTPase"/>
</dbReference>
<dbReference type="EMBL" id="MN739616">
    <property type="protein sequence ID" value="QHT16130.1"/>
    <property type="molecule type" value="Genomic_DNA"/>
</dbReference>
<dbReference type="SUPFAM" id="SSF52540">
    <property type="entry name" value="P-loop containing nucleoside triphosphate hydrolases"/>
    <property type="match status" value="1"/>
</dbReference>
<evidence type="ECO:0000313" key="1">
    <source>
        <dbReference type="EMBL" id="QHT16130.1"/>
    </source>
</evidence>
<proteinExistence type="predicted"/>
<accession>A0A6C0DIR0</accession>